<dbReference type="InterPro" id="IPR002694">
    <property type="entry name" value="Znf_CHC2"/>
</dbReference>
<dbReference type="InterPro" id="IPR030846">
    <property type="entry name" value="DnaG_bac"/>
</dbReference>
<keyword evidence="7" id="KW-0479">Metal-binding</keyword>
<feature type="domain" description="Toprim" evidence="14">
    <location>
        <begin position="263"/>
        <end position="344"/>
    </location>
</feature>
<dbReference type="SUPFAM" id="SSF56731">
    <property type="entry name" value="DNA primase core"/>
    <property type="match status" value="1"/>
</dbReference>
<name>A0A381V2P6_9ZZZZ</name>
<dbReference type="GO" id="GO:0000428">
    <property type="term" value="C:DNA-directed RNA polymerase complex"/>
    <property type="evidence" value="ECO:0007669"/>
    <property type="project" value="UniProtKB-KW"/>
</dbReference>
<evidence type="ECO:0000259" key="14">
    <source>
        <dbReference type="PROSITE" id="PS50880"/>
    </source>
</evidence>
<dbReference type="InterPro" id="IPR050219">
    <property type="entry name" value="DnaG_primase"/>
</dbReference>
<dbReference type="NCBIfam" id="TIGR01391">
    <property type="entry name" value="dnaG"/>
    <property type="match status" value="1"/>
</dbReference>
<reference evidence="15" key="1">
    <citation type="submission" date="2018-05" db="EMBL/GenBank/DDBJ databases">
        <authorList>
            <person name="Lanie J.A."/>
            <person name="Ng W.-L."/>
            <person name="Kazmierczak K.M."/>
            <person name="Andrzejewski T.M."/>
            <person name="Davidsen T.M."/>
            <person name="Wayne K.J."/>
            <person name="Tettelin H."/>
            <person name="Glass J.I."/>
            <person name="Rusch D."/>
            <person name="Podicherti R."/>
            <person name="Tsui H.-C.T."/>
            <person name="Winkler M.E."/>
        </authorList>
    </citation>
    <scope>NUCLEOTIDE SEQUENCE</scope>
</reference>
<dbReference type="GO" id="GO:0008270">
    <property type="term" value="F:zinc ion binding"/>
    <property type="evidence" value="ECO:0007669"/>
    <property type="project" value="UniProtKB-KW"/>
</dbReference>
<dbReference type="PIRSF" id="PIRSF002811">
    <property type="entry name" value="DnaG"/>
    <property type="match status" value="1"/>
</dbReference>
<evidence type="ECO:0000256" key="8">
    <source>
        <dbReference type="ARBA" id="ARBA00022771"/>
    </source>
</evidence>
<organism evidence="15">
    <name type="scientific">marine metagenome</name>
    <dbReference type="NCBI Taxonomy" id="408172"/>
    <lineage>
        <taxon>unclassified sequences</taxon>
        <taxon>metagenomes</taxon>
        <taxon>ecological metagenomes</taxon>
    </lineage>
</organism>
<gene>
    <name evidence="15" type="ORF">METZ01_LOCUS87503</name>
</gene>
<dbReference type="SUPFAM" id="SSF57783">
    <property type="entry name" value="Zinc beta-ribbon"/>
    <property type="match status" value="1"/>
</dbReference>
<dbReference type="Gene3D" id="1.10.860.10">
    <property type="entry name" value="DNAb Helicase, Chain A"/>
    <property type="match status" value="1"/>
</dbReference>
<dbReference type="GO" id="GO:0005737">
    <property type="term" value="C:cytoplasm"/>
    <property type="evidence" value="ECO:0007669"/>
    <property type="project" value="TreeGrafter"/>
</dbReference>
<protein>
    <recommendedName>
        <fullName evidence="14">Toprim domain-containing protein</fullName>
    </recommendedName>
</protein>
<feature type="coiled-coil region" evidence="13">
    <location>
        <begin position="550"/>
        <end position="589"/>
    </location>
</feature>
<dbReference type="Pfam" id="PF10410">
    <property type="entry name" value="DnaB_bind"/>
    <property type="match status" value="1"/>
</dbReference>
<dbReference type="GO" id="GO:1990077">
    <property type="term" value="C:primosome complex"/>
    <property type="evidence" value="ECO:0007669"/>
    <property type="project" value="UniProtKB-KW"/>
</dbReference>
<keyword evidence="5" id="KW-0548">Nucleotidyltransferase</keyword>
<keyword evidence="8" id="KW-0863">Zinc-finger</keyword>
<evidence type="ECO:0000313" key="15">
    <source>
        <dbReference type="EMBL" id="SVA34649.1"/>
    </source>
</evidence>
<dbReference type="InterPro" id="IPR019475">
    <property type="entry name" value="DNA_primase_DnaB-bd"/>
</dbReference>
<dbReference type="GO" id="GO:0003677">
    <property type="term" value="F:DNA binding"/>
    <property type="evidence" value="ECO:0007669"/>
    <property type="project" value="UniProtKB-KW"/>
</dbReference>
<evidence type="ECO:0000256" key="4">
    <source>
        <dbReference type="ARBA" id="ARBA00022679"/>
    </source>
</evidence>
<keyword evidence="3" id="KW-0639">Primosome</keyword>
<evidence type="ECO:0000256" key="13">
    <source>
        <dbReference type="SAM" id="Coils"/>
    </source>
</evidence>
<evidence type="ECO:0000256" key="1">
    <source>
        <dbReference type="ARBA" id="ARBA00001947"/>
    </source>
</evidence>
<dbReference type="Gene3D" id="3.90.580.10">
    <property type="entry name" value="Zinc finger, CHC2-type domain"/>
    <property type="match status" value="1"/>
</dbReference>
<sequence>MNHHIPDHLIEEIRSRNDILDTISANVLLKKSGQNYKGLCPFHSEKTPSFVVSPEKQIYHCFGCGAGGNIFKFIMEMEDLSFLDVIKTLASKCGVTLPAFKPGQINAKSNERDVLLNINQKAQSYFIRSLMSKGGEQAREYLNSRGFNDEKLLADYSIGWAAPGWTDTLHQLQNQEKFSKNDLSRAGLIKQKEGADKNNFYDRFRGRIMFPLQDIHGNLVAFAGRIIGESEPKYLNSPETPLYVKGRHLFGFNRAKEAIRKQNKALIVEGYFDQMRAHQNGIRNTVATCGTALTLEQANLLKNHTKRATLIFDSDSAGQAATKKGFEVLLKQGISVDVLSLPSGHDPDSFIYQFGPEKFLEKLKNARPFVETYIDDVIADGDLTTPMGKVAVVNQVLPILMKVKNTIERTEWISILTERAKIEDQALLNELKNAIKQDKTIINEPLQKGGYPNKQNAELYLVHLMFSDKELALKIKEKVKIEDFIDPNLRLIVELCYRLLAEDCELRIDLAMNQIDEPNIKNLLSEIGVTSIPFDNPKQTVRDCVNAINKKTHAQQVEELKKQRNEALVAGESERSQKIQNKLEELRMNQLRIKSQA</sequence>
<dbReference type="InterPro" id="IPR016136">
    <property type="entry name" value="DNA_helicase_N/primase_C"/>
</dbReference>
<dbReference type="Pfam" id="PF01807">
    <property type="entry name" value="Zn_ribbon_DnaG"/>
    <property type="match status" value="1"/>
</dbReference>
<dbReference type="FunFam" id="3.90.580.10:FF:000001">
    <property type="entry name" value="DNA primase"/>
    <property type="match status" value="1"/>
</dbReference>
<dbReference type="CDD" id="cd03364">
    <property type="entry name" value="TOPRIM_DnaG_primases"/>
    <property type="match status" value="1"/>
</dbReference>
<dbReference type="PANTHER" id="PTHR30313:SF2">
    <property type="entry name" value="DNA PRIMASE"/>
    <property type="match status" value="1"/>
</dbReference>
<dbReference type="SUPFAM" id="SSF48024">
    <property type="entry name" value="N-terminal domain of DnaB helicase"/>
    <property type="match status" value="1"/>
</dbReference>
<dbReference type="Pfam" id="PF08275">
    <property type="entry name" value="DNAG_N"/>
    <property type="match status" value="1"/>
</dbReference>
<dbReference type="InterPro" id="IPR006171">
    <property type="entry name" value="TOPRIM_dom"/>
</dbReference>
<dbReference type="Gene3D" id="3.90.980.10">
    <property type="entry name" value="DNA primase, catalytic core, N-terminal domain"/>
    <property type="match status" value="1"/>
</dbReference>
<dbReference type="InterPro" id="IPR037068">
    <property type="entry name" value="DNA_primase_core_N_sf"/>
</dbReference>
<comment type="cofactor">
    <cofactor evidence="1">
        <name>Zn(2+)</name>
        <dbReference type="ChEBI" id="CHEBI:29105"/>
    </cofactor>
</comment>
<dbReference type="HAMAP" id="MF_00974">
    <property type="entry name" value="DNA_primase_DnaG"/>
    <property type="match status" value="1"/>
</dbReference>
<dbReference type="InterPro" id="IPR013264">
    <property type="entry name" value="DNAG_N"/>
</dbReference>
<accession>A0A381V2P6</accession>
<dbReference type="SMART" id="SM00400">
    <property type="entry name" value="ZnF_CHCC"/>
    <property type="match status" value="1"/>
</dbReference>
<dbReference type="InterPro" id="IPR034151">
    <property type="entry name" value="TOPRIM_DnaG_bac"/>
</dbReference>
<evidence type="ECO:0000256" key="6">
    <source>
        <dbReference type="ARBA" id="ARBA00022705"/>
    </source>
</evidence>
<evidence type="ECO:0000256" key="11">
    <source>
        <dbReference type="ARBA" id="ARBA00023125"/>
    </source>
</evidence>
<keyword evidence="13" id="KW-0175">Coiled coil</keyword>
<dbReference type="PROSITE" id="PS50880">
    <property type="entry name" value="TOPRIM"/>
    <property type="match status" value="1"/>
</dbReference>
<dbReference type="Gene3D" id="3.40.1360.10">
    <property type="match status" value="1"/>
</dbReference>
<evidence type="ECO:0000256" key="9">
    <source>
        <dbReference type="ARBA" id="ARBA00022833"/>
    </source>
</evidence>
<keyword evidence="6" id="KW-0235">DNA replication</keyword>
<evidence type="ECO:0000256" key="5">
    <source>
        <dbReference type="ARBA" id="ARBA00022695"/>
    </source>
</evidence>
<dbReference type="PANTHER" id="PTHR30313">
    <property type="entry name" value="DNA PRIMASE"/>
    <property type="match status" value="1"/>
</dbReference>
<keyword evidence="11" id="KW-0238">DNA-binding</keyword>
<dbReference type="AlphaFoldDB" id="A0A381V2P6"/>
<proteinExistence type="inferred from homology"/>
<keyword evidence="12" id="KW-0804">Transcription</keyword>
<keyword evidence="10" id="KW-0460">Magnesium</keyword>
<dbReference type="Pfam" id="PF13155">
    <property type="entry name" value="Toprim_2"/>
    <property type="match status" value="1"/>
</dbReference>
<dbReference type="GO" id="GO:0003678">
    <property type="term" value="F:DNA helicase activity"/>
    <property type="evidence" value="ECO:0007669"/>
    <property type="project" value="InterPro"/>
</dbReference>
<dbReference type="GO" id="GO:0005524">
    <property type="term" value="F:ATP binding"/>
    <property type="evidence" value="ECO:0007669"/>
    <property type="project" value="InterPro"/>
</dbReference>
<dbReference type="EMBL" id="UINC01007697">
    <property type="protein sequence ID" value="SVA34649.1"/>
    <property type="molecule type" value="Genomic_DNA"/>
</dbReference>
<evidence type="ECO:0000256" key="7">
    <source>
        <dbReference type="ARBA" id="ARBA00022723"/>
    </source>
</evidence>
<dbReference type="GO" id="GO:0006269">
    <property type="term" value="P:DNA replication, synthesis of primer"/>
    <property type="evidence" value="ECO:0007669"/>
    <property type="project" value="UniProtKB-KW"/>
</dbReference>
<evidence type="ECO:0000256" key="10">
    <source>
        <dbReference type="ARBA" id="ARBA00022842"/>
    </source>
</evidence>
<dbReference type="InterPro" id="IPR006295">
    <property type="entry name" value="DNA_primase_DnaG"/>
</dbReference>
<evidence type="ECO:0000256" key="12">
    <source>
        <dbReference type="ARBA" id="ARBA00023163"/>
    </source>
</evidence>
<dbReference type="InterPro" id="IPR036977">
    <property type="entry name" value="DNA_primase_Znf_CHC2"/>
</dbReference>
<dbReference type="SMART" id="SM00493">
    <property type="entry name" value="TOPRIM"/>
    <property type="match status" value="1"/>
</dbReference>
<dbReference type="GO" id="GO:0003899">
    <property type="term" value="F:DNA-directed RNA polymerase activity"/>
    <property type="evidence" value="ECO:0007669"/>
    <property type="project" value="InterPro"/>
</dbReference>
<evidence type="ECO:0000256" key="3">
    <source>
        <dbReference type="ARBA" id="ARBA00022515"/>
    </source>
</evidence>
<dbReference type="InterPro" id="IPR036185">
    <property type="entry name" value="DNA_heli_DnaB-like_N_sf"/>
</dbReference>
<evidence type="ECO:0000256" key="2">
    <source>
        <dbReference type="ARBA" id="ARBA00022478"/>
    </source>
</evidence>
<keyword evidence="4" id="KW-0808">Transferase</keyword>
<keyword evidence="9" id="KW-0862">Zinc</keyword>
<keyword evidence="2" id="KW-0240">DNA-directed RNA polymerase</keyword>